<dbReference type="HOGENOM" id="CLU_1259289_0_0_14"/>
<evidence type="ECO:0000313" key="2">
    <source>
        <dbReference type="Proteomes" id="UP000002020"/>
    </source>
</evidence>
<dbReference type="Proteomes" id="UP000002020">
    <property type="component" value="Chromosome"/>
</dbReference>
<name>B3R078_PHYMT</name>
<dbReference type="EMBL" id="CU469464">
    <property type="protein sequence ID" value="CAP18242.1"/>
    <property type="molecule type" value="Genomic_DNA"/>
</dbReference>
<gene>
    <name evidence="1" type="ordered locus">ATP_00055</name>
</gene>
<proteinExistence type="predicted"/>
<protein>
    <submittedName>
        <fullName evidence="1">Uncharacterized protein</fullName>
    </submittedName>
</protein>
<accession>B3R078</accession>
<keyword evidence="2" id="KW-1185">Reference proteome</keyword>
<dbReference type="AlphaFoldDB" id="B3R078"/>
<dbReference type="KEGG" id="pml:ATP_00055"/>
<organism evidence="2">
    <name type="scientific">Phytoplasma mali (strain AT)</name>
    <dbReference type="NCBI Taxonomy" id="482235"/>
    <lineage>
        <taxon>Bacteria</taxon>
        <taxon>Bacillati</taxon>
        <taxon>Mycoplasmatota</taxon>
        <taxon>Mollicutes</taxon>
        <taxon>Acholeplasmatales</taxon>
        <taxon>Acholeplasmataceae</taxon>
        <taxon>Candidatus Phytoplasma</taxon>
        <taxon>16SrX (Apple proliferation group)</taxon>
    </lineage>
</organism>
<evidence type="ECO:0000313" key="1">
    <source>
        <dbReference type="EMBL" id="CAP18242.1"/>
    </source>
</evidence>
<sequence length="219" mass="25886">MPDFLEAKQEEILGLEVHVGSTLENENNLDNLNNSNVVTIKKINSEKFSSKKNNELNLKKFEKIEKNNKLEKFIFKDKIVKREIAKQIYIPKREFVLEEDIIKNEYEISLNPQVKTVLDGKNLKIKPMIEPSEWFVLEKNLNEILDKNLKVTYLFYDGKDFFENINENKNPKIYLIILYEFCYDALKNNDALLKKLKAFKPSENKMNHKVTICLKITHE</sequence>
<reference evidence="1 2" key="1">
    <citation type="journal article" date="2008" name="BMC Genomics">
        <title>The linear chromosome of the plant-pathogenic mycoplasma 'Candidatus Phytoplasma mali'.</title>
        <authorList>
            <person name="Kube M."/>
            <person name="Schneider B."/>
            <person name="Kuhl H."/>
            <person name="Dandekar T."/>
            <person name="Heitmann K."/>
            <person name="Migdoll A.M."/>
            <person name="Reinhardt R."/>
            <person name="Seemueller E."/>
        </authorList>
    </citation>
    <scope>NUCLEOTIDE SEQUENCE [LARGE SCALE GENOMIC DNA]</scope>
    <source>
        <strain evidence="1 2">AT</strain>
    </source>
</reference>